<comment type="caution">
    <text evidence="2">The sequence shown here is derived from an EMBL/GenBank/DDBJ whole genome shotgun (WGS) entry which is preliminary data.</text>
</comment>
<reference evidence="2" key="1">
    <citation type="submission" date="2016-03" db="EMBL/GenBank/DDBJ databases">
        <title>Mechanisms controlling the formation of the plant cell surface in tip-growing cells are functionally conserved among land plants.</title>
        <authorList>
            <person name="Honkanen S."/>
            <person name="Jones V.A."/>
            <person name="Morieri G."/>
            <person name="Champion C."/>
            <person name="Hetherington A.J."/>
            <person name="Kelly S."/>
            <person name="Saint-Marcoux D."/>
            <person name="Proust H."/>
            <person name="Prescott H."/>
            <person name="Dolan L."/>
        </authorList>
    </citation>
    <scope>NUCLEOTIDE SEQUENCE [LARGE SCALE GENOMIC DNA]</scope>
    <source>
        <tissue evidence="2">Whole gametophyte</tissue>
    </source>
</reference>
<evidence type="ECO:0000313" key="3">
    <source>
        <dbReference type="Proteomes" id="UP000077202"/>
    </source>
</evidence>
<organism evidence="2 3">
    <name type="scientific">Marchantia polymorpha subsp. ruderalis</name>
    <dbReference type="NCBI Taxonomy" id="1480154"/>
    <lineage>
        <taxon>Eukaryota</taxon>
        <taxon>Viridiplantae</taxon>
        <taxon>Streptophyta</taxon>
        <taxon>Embryophyta</taxon>
        <taxon>Marchantiophyta</taxon>
        <taxon>Marchantiopsida</taxon>
        <taxon>Marchantiidae</taxon>
        <taxon>Marchantiales</taxon>
        <taxon>Marchantiaceae</taxon>
        <taxon>Marchantia</taxon>
    </lineage>
</organism>
<dbReference type="PANTHER" id="PTHR37375">
    <property type="entry name" value="EXPRESSED PROTEIN"/>
    <property type="match status" value="1"/>
</dbReference>
<gene>
    <name evidence="2" type="ORF">AXG93_4129s1000</name>
</gene>
<proteinExistence type="predicted"/>
<feature type="region of interest" description="Disordered" evidence="1">
    <location>
        <begin position="25"/>
        <end position="47"/>
    </location>
</feature>
<dbReference type="EMBL" id="LVLJ01003939">
    <property type="protein sequence ID" value="OAE19069.1"/>
    <property type="molecule type" value="Genomic_DNA"/>
</dbReference>
<dbReference type="Gene3D" id="3.20.180.10">
    <property type="entry name" value="PNP-oxidase-like"/>
    <property type="match status" value="1"/>
</dbReference>
<dbReference type="SUPFAM" id="SSF50475">
    <property type="entry name" value="FMN-binding split barrel"/>
    <property type="match status" value="1"/>
</dbReference>
<dbReference type="Proteomes" id="UP000077202">
    <property type="component" value="Unassembled WGS sequence"/>
</dbReference>
<evidence type="ECO:0000256" key="1">
    <source>
        <dbReference type="SAM" id="MobiDB-lite"/>
    </source>
</evidence>
<sequence length="313" mass="35359">MTRSVVDGMRKVRICATPWSLTSTRRYSPRASKTLNPEPNPKEQGNAEEASLPLLQRCKNFLMDNRGSLVIGHTDPTPLVHTMRSVGHVPPRTILLAEFDPVPDYEMEYVKKRVVKLMSSTKQAIENAGPATQSFLRDSGNSLNARLRALDAMAHSKEKDFSVYRLSLKTCHYVDLLGGRHPVEASDLMGAVTDHLCPLSSALIEGVNQSDNRRMALIMFCAVYVQERVQDAYIFSADRWGINILAKTAAKHSDEDKNSTTQSPEMERAKWREFRFSFSHEVKNTEHFCLMLAEMEKECVEALNKAQELLSEQ</sequence>
<dbReference type="InterPro" id="IPR037119">
    <property type="entry name" value="Haem_oxidase_HugZ-like_sf"/>
</dbReference>
<dbReference type="PANTHER" id="PTHR37375:SF1">
    <property type="entry name" value="DUF2470 DOMAIN-CONTAINING PROTEIN"/>
    <property type="match status" value="1"/>
</dbReference>
<protein>
    <submittedName>
        <fullName evidence="2">Uncharacterized protein</fullName>
    </submittedName>
</protein>
<feature type="compositionally biased region" description="Polar residues" evidence="1">
    <location>
        <begin position="25"/>
        <end position="37"/>
    </location>
</feature>
<dbReference type="AlphaFoldDB" id="A0A176VDX6"/>
<evidence type="ECO:0000313" key="2">
    <source>
        <dbReference type="EMBL" id="OAE19069.1"/>
    </source>
</evidence>
<accession>A0A176VDX6</accession>
<keyword evidence="3" id="KW-1185">Reference proteome</keyword>
<name>A0A176VDX6_MARPO</name>